<name>A0A0G3SKQ4_SERMA</name>
<protein>
    <submittedName>
        <fullName evidence="5">GCN5 family acetyltransferase</fullName>
    </submittedName>
    <submittedName>
        <fullName evidence="4">GNAT family N-acetyltransferase</fullName>
    </submittedName>
</protein>
<evidence type="ECO:0000313" key="4">
    <source>
        <dbReference type="EMBL" id="AWL67555.1"/>
    </source>
</evidence>
<dbReference type="InterPro" id="IPR050832">
    <property type="entry name" value="Bact_Acetyltransf"/>
</dbReference>
<keyword evidence="1 5" id="KW-0808">Transferase</keyword>
<proteinExistence type="predicted"/>
<reference evidence="4 7" key="3">
    <citation type="submission" date="2018-05" db="EMBL/GenBank/DDBJ databases">
        <title>Klebsiella quasipneumonaiae provides a window into carbapenemase gene transfer, plasmid rearrangements and nosocomial acquisition from the hospital environment.</title>
        <authorList>
            <person name="Mathers A.J."/>
            <person name="Vegesana K."/>
            <person name="Stoesser N."/>
            <person name="Crook D."/>
            <person name="Vaughan A."/>
            <person name="Barry K."/>
            <person name="Parikh H."/>
            <person name="Sebra R."/>
            <person name="Kotay S."/>
            <person name="Walker A.S."/>
            <person name="Sheppard A.E."/>
        </authorList>
    </citation>
    <scope>NUCLEOTIDE SEQUENCE [LARGE SCALE GENOMIC DNA]</scope>
    <source>
        <strain evidence="4 7">CAV1761</strain>
    </source>
</reference>
<dbReference type="PANTHER" id="PTHR43877">
    <property type="entry name" value="AMINOALKYLPHOSPHONATE N-ACETYLTRANSFERASE-RELATED-RELATED"/>
    <property type="match status" value="1"/>
</dbReference>
<dbReference type="Pfam" id="PF00583">
    <property type="entry name" value="Acetyltransf_1"/>
    <property type="match status" value="1"/>
</dbReference>
<dbReference type="PROSITE" id="PS51186">
    <property type="entry name" value="GNAT"/>
    <property type="match status" value="1"/>
</dbReference>
<dbReference type="SUPFAM" id="SSF55729">
    <property type="entry name" value="Acyl-CoA N-acyltransferases (Nat)"/>
    <property type="match status" value="1"/>
</dbReference>
<organism evidence="5 6">
    <name type="scientific">Serratia marcescens</name>
    <dbReference type="NCBI Taxonomy" id="615"/>
    <lineage>
        <taxon>Bacteria</taxon>
        <taxon>Pseudomonadati</taxon>
        <taxon>Pseudomonadota</taxon>
        <taxon>Gammaproteobacteria</taxon>
        <taxon>Enterobacterales</taxon>
        <taxon>Yersiniaceae</taxon>
        <taxon>Serratia</taxon>
    </lineage>
</organism>
<feature type="domain" description="N-acetyltransferase" evidence="3">
    <location>
        <begin position="18"/>
        <end position="170"/>
    </location>
</feature>
<evidence type="ECO:0000313" key="7">
    <source>
        <dbReference type="Proteomes" id="UP000245399"/>
    </source>
</evidence>
<dbReference type="AlphaFoldDB" id="A0A0G3SKQ4"/>
<dbReference type="Proteomes" id="UP000245399">
    <property type="component" value="Chromosome"/>
</dbReference>
<dbReference type="InterPro" id="IPR000182">
    <property type="entry name" value="GNAT_dom"/>
</dbReference>
<reference evidence="6" key="1">
    <citation type="submission" date="2016-04" db="EMBL/GenBank/DDBJ databases">
        <authorList>
            <person name="Osei Sekyere J."/>
            <person name="Sivertsen A."/>
            <person name="Pedersen A.T."/>
            <person name="Sundsfjord A."/>
        </authorList>
    </citation>
    <scope>NUCLEOTIDE SEQUENCE [LARGE SCALE GENOMIC DNA]</scope>
    <source>
        <strain evidence="6">945174350</strain>
    </source>
</reference>
<dbReference type="Proteomes" id="UP000050489">
    <property type="component" value="Unassembled WGS sequence"/>
</dbReference>
<reference evidence="5" key="2">
    <citation type="journal article" date="2017" name="PLoS ONE">
        <title>Genomic and phenotypic characterisation of fluoroquinolone resistance mechanisms in Enterobacteriaceae in Durban, South Africa.</title>
        <authorList>
            <person name="Osei Sekyere J."/>
            <person name="Amoako D.G."/>
        </authorList>
    </citation>
    <scope>NUCLEOTIDE SEQUENCE</scope>
    <source>
        <strain evidence="5">945174350</strain>
    </source>
</reference>
<gene>
    <name evidence="5" type="ORF">AN695_0214410</name>
    <name evidence="4" type="ORF">DKC05_07650</name>
</gene>
<keyword evidence="2" id="KW-0012">Acyltransferase</keyword>
<dbReference type="PANTHER" id="PTHR43877:SF2">
    <property type="entry name" value="AMINOALKYLPHOSPHONATE N-ACETYLTRANSFERASE-RELATED"/>
    <property type="match status" value="1"/>
</dbReference>
<accession>A0A0G3SKQ4</accession>
<evidence type="ECO:0000256" key="1">
    <source>
        <dbReference type="ARBA" id="ARBA00022679"/>
    </source>
</evidence>
<dbReference type="Gene3D" id="3.40.630.30">
    <property type="match status" value="1"/>
</dbReference>
<dbReference type="GO" id="GO:0016747">
    <property type="term" value="F:acyltransferase activity, transferring groups other than amino-acyl groups"/>
    <property type="evidence" value="ECO:0007669"/>
    <property type="project" value="InterPro"/>
</dbReference>
<dbReference type="InterPro" id="IPR016181">
    <property type="entry name" value="Acyl_CoA_acyltransferase"/>
</dbReference>
<evidence type="ECO:0000259" key="3">
    <source>
        <dbReference type="PROSITE" id="PS51186"/>
    </source>
</evidence>
<dbReference type="EMBL" id="CP029449">
    <property type="protein sequence ID" value="AWL67555.1"/>
    <property type="molecule type" value="Genomic_DNA"/>
</dbReference>
<evidence type="ECO:0000313" key="5">
    <source>
        <dbReference type="EMBL" id="OCO85824.1"/>
    </source>
</evidence>
<dbReference type="EMBL" id="LJEX02000091">
    <property type="protein sequence ID" value="OCO85824.1"/>
    <property type="molecule type" value="Genomic_DNA"/>
</dbReference>
<evidence type="ECO:0000313" key="6">
    <source>
        <dbReference type="Proteomes" id="UP000050489"/>
    </source>
</evidence>
<dbReference type="CDD" id="cd04301">
    <property type="entry name" value="NAT_SF"/>
    <property type="match status" value="1"/>
</dbReference>
<dbReference type="RefSeq" id="WP_038880108.1">
    <property type="nucleotide sequence ID" value="NZ_CABMHU010000078.1"/>
</dbReference>
<evidence type="ECO:0000256" key="2">
    <source>
        <dbReference type="ARBA" id="ARBA00023315"/>
    </source>
</evidence>
<sequence>MFTVRQALLEDLTQVRDIGIRTYRAHFGELWRYPHELEAFLAEDFSVSALERTLRDPDVCWLLAYEDDALVGYARLNVDSLLAPTQTRGAELQKIYFLPGHAGNGYGQRLFEQVQQRAIERRQKTLWLEVLQRNTGAQRFYQRQGLSICGETCYTSAQGSIGIWYMSKAL</sequence>